<proteinExistence type="inferred from homology"/>
<dbReference type="InterPro" id="IPR020097">
    <property type="entry name" value="PsdUridine_synth_TruA_a/b_dom"/>
</dbReference>
<comment type="caution">
    <text evidence="4">Lacks conserved residue(s) required for the propagation of feature annotation.</text>
</comment>
<dbReference type="Pfam" id="PF01416">
    <property type="entry name" value="PseudoU_synth_1"/>
    <property type="match status" value="2"/>
</dbReference>
<dbReference type="EMBL" id="MSCK01000001">
    <property type="protein sequence ID" value="PQJ71882.1"/>
    <property type="molecule type" value="Genomic_DNA"/>
</dbReference>
<organism evidence="9 10">
    <name type="scientific">Polaribacter butkevichii</name>
    <dbReference type="NCBI Taxonomy" id="218490"/>
    <lineage>
        <taxon>Bacteria</taxon>
        <taxon>Pseudomonadati</taxon>
        <taxon>Bacteroidota</taxon>
        <taxon>Flavobacteriia</taxon>
        <taxon>Flavobacteriales</taxon>
        <taxon>Flavobacteriaceae</taxon>
    </lineage>
</organism>
<dbReference type="InterPro" id="IPR020103">
    <property type="entry name" value="PsdUridine_synth_cat_dom_sf"/>
</dbReference>
<dbReference type="InterPro" id="IPR020094">
    <property type="entry name" value="TruA/RsuA/RluB/E/F_N"/>
</dbReference>
<dbReference type="Gene3D" id="3.30.70.660">
    <property type="entry name" value="Pseudouridine synthase I, catalytic domain, C-terminal subdomain"/>
    <property type="match status" value="1"/>
</dbReference>
<dbReference type="Proteomes" id="UP000247345">
    <property type="component" value="Unassembled WGS sequence"/>
</dbReference>
<evidence type="ECO:0000256" key="2">
    <source>
        <dbReference type="ARBA" id="ARBA00022694"/>
    </source>
</evidence>
<comment type="subunit">
    <text evidence="4">Homodimer.</text>
</comment>
<sequence>MRYFIELSYNGKNYHGWQIQPDVISVQEKLNKAVSTIFQEKIEVVGAGRTDTGVHASQMFAHFDIEKSLKGDIPHKLNSLLPLDIVVYNVFEVDDEKHARFGALSRSYEYKIWLGRNPFLLDFSWQIHSQDLNVDLMNEAAKLLLEYTDFQTFSKVKTDVYTYNCNVTEALWKQDGKELVFYITANRFLRNMVRAIVGTLVDVGLGKITKDDFRKIIESKNRGNAGLSVPAKGLFLTQIKY</sequence>
<dbReference type="OrthoDB" id="9811823at2"/>
<feature type="domain" description="Pseudouridine synthase I TruA alpha/beta" evidence="8">
    <location>
        <begin position="140"/>
        <end position="241"/>
    </location>
</feature>
<keyword evidence="3 4" id="KW-0413">Isomerase</keyword>
<feature type="active site" description="Nucleophile" evidence="4 5">
    <location>
        <position position="51"/>
    </location>
</feature>
<reference evidence="9 10" key="1">
    <citation type="submission" date="2016-12" db="EMBL/GenBank/DDBJ databases">
        <title>Trade-off between light-utilization and light-protection in marine flavobacteria.</title>
        <authorList>
            <person name="Kumagai Y."/>
            <person name="Yoshizawa S."/>
            <person name="Kogure K."/>
            <person name="Iwasaki W."/>
        </authorList>
    </citation>
    <scope>NUCLEOTIDE SEQUENCE [LARGE SCALE GENOMIC DNA]</scope>
    <source>
        <strain evidence="9 10">KCTC 12100</strain>
    </source>
</reference>
<evidence type="ECO:0000256" key="1">
    <source>
        <dbReference type="ARBA" id="ARBA00009375"/>
    </source>
</evidence>
<dbReference type="InterPro" id="IPR001406">
    <property type="entry name" value="PsdUridine_synth_TruA"/>
</dbReference>
<evidence type="ECO:0000256" key="3">
    <source>
        <dbReference type="ARBA" id="ARBA00023235"/>
    </source>
</evidence>
<dbReference type="GO" id="GO:0031119">
    <property type="term" value="P:tRNA pseudouridine synthesis"/>
    <property type="evidence" value="ECO:0007669"/>
    <property type="project" value="UniProtKB-UniRule"/>
</dbReference>
<name>A0A2P6CAE9_9FLAO</name>
<protein>
    <recommendedName>
        <fullName evidence="4">tRNA pseudouridine synthase A</fullName>
        <ecNumber evidence="4">5.4.99.12</ecNumber>
    </recommendedName>
    <alternativeName>
        <fullName evidence="4">tRNA pseudouridine(38-40) synthase</fullName>
    </alternativeName>
    <alternativeName>
        <fullName evidence="4">tRNA pseudouridylate synthase I</fullName>
    </alternativeName>
    <alternativeName>
        <fullName evidence="4">tRNA-uridine isomerase I</fullName>
    </alternativeName>
</protein>
<dbReference type="CDD" id="cd02570">
    <property type="entry name" value="PseudoU_synth_EcTruA"/>
    <property type="match status" value="1"/>
</dbReference>
<dbReference type="SUPFAM" id="SSF55120">
    <property type="entry name" value="Pseudouridine synthase"/>
    <property type="match status" value="1"/>
</dbReference>
<dbReference type="PIRSF" id="PIRSF001430">
    <property type="entry name" value="tRNA_psdUrid_synth"/>
    <property type="match status" value="1"/>
</dbReference>
<evidence type="ECO:0000259" key="8">
    <source>
        <dbReference type="Pfam" id="PF01416"/>
    </source>
</evidence>
<evidence type="ECO:0000256" key="7">
    <source>
        <dbReference type="RuleBase" id="RU003792"/>
    </source>
</evidence>
<comment type="similarity">
    <text evidence="1 4 7">Belongs to the tRNA pseudouridine synthase TruA family.</text>
</comment>
<gene>
    <name evidence="4" type="primary">truA</name>
    <name evidence="9" type="ORF">BTO14_00830</name>
</gene>
<dbReference type="PANTHER" id="PTHR11142:SF0">
    <property type="entry name" value="TRNA PSEUDOURIDINE SYNTHASE-LIKE 1"/>
    <property type="match status" value="1"/>
</dbReference>
<dbReference type="HAMAP" id="MF_00171">
    <property type="entry name" value="TruA"/>
    <property type="match status" value="1"/>
</dbReference>
<dbReference type="EC" id="5.4.99.12" evidence="4"/>
<dbReference type="GO" id="GO:0003723">
    <property type="term" value="F:RNA binding"/>
    <property type="evidence" value="ECO:0007669"/>
    <property type="project" value="InterPro"/>
</dbReference>
<dbReference type="Gene3D" id="3.30.70.580">
    <property type="entry name" value="Pseudouridine synthase I, catalytic domain, N-terminal subdomain"/>
    <property type="match status" value="1"/>
</dbReference>
<evidence type="ECO:0000256" key="5">
    <source>
        <dbReference type="PIRSR" id="PIRSR001430-1"/>
    </source>
</evidence>
<evidence type="ECO:0000256" key="6">
    <source>
        <dbReference type="PIRSR" id="PIRSR001430-2"/>
    </source>
</evidence>
<accession>A0A2P6CAE9</accession>
<dbReference type="NCBIfam" id="TIGR00071">
    <property type="entry name" value="hisT_truA"/>
    <property type="match status" value="1"/>
</dbReference>
<dbReference type="FunFam" id="3.30.70.580:FF:000001">
    <property type="entry name" value="tRNA pseudouridine synthase A"/>
    <property type="match status" value="1"/>
</dbReference>
<dbReference type="AlphaFoldDB" id="A0A2P6CAE9"/>
<evidence type="ECO:0000256" key="4">
    <source>
        <dbReference type="HAMAP-Rule" id="MF_00171"/>
    </source>
</evidence>
<evidence type="ECO:0000313" key="9">
    <source>
        <dbReference type="EMBL" id="PQJ71882.1"/>
    </source>
</evidence>
<comment type="function">
    <text evidence="4">Formation of pseudouridine at positions 38, 39 and 40 in the anticodon stem and loop of transfer RNAs.</text>
</comment>
<dbReference type="GO" id="GO:0160147">
    <property type="term" value="F:tRNA pseudouridine(38-40) synthase activity"/>
    <property type="evidence" value="ECO:0007669"/>
    <property type="project" value="UniProtKB-EC"/>
</dbReference>
<feature type="domain" description="Pseudouridine synthase I TruA alpha/beta" evidence="8">
    <location>
        <begin position="8"/>
        <end position="101"/>
    </location>
</feature>
<dbReference type="PANTHER" id="PTHR11142">
    <property type="entry name" value="PSEUDOURIDYLATE SYNTHASE"/>
    <property type="match status" value="1"/>
</dbReference>
<evidence type="ECO:0000313" key="10">
    <source>
        <dbReference type="Proteomes" id="UP000247345"/>
    </source>
</evidence>
<dbReference type="InterPro" id="IPR020095">
    <property type="entry name" value="PsdUridine_synth_TruA_C"/>
</dbReference>
<keyword evidence="2 4" id="KW-0819">tRNA processing</keyword>
<keyword evidence="10" id="KW-1185">Reference proteome</keyword>
<dbReference type="RefSeq" id="WP_105047537.1">
    <property type="nucleotide sequence ID" value="NZ_CP150661.1"/>
</dbReference>
<comment type="catalytic activity">
    <reaction evidence="4 7">
        <text>uridine(38/39/40) in tRNA = pseudouridine(38/39/40) in tRNA</text>
        <dbReference type="Rhea" id="RHEA:22376"/>
        <dbReference type="Rhea" id="RHEA-COMP:10085"/>
        <dbReference type="Rhea" id="RHEA-COMP:10087"/>
        <dbReference type="ChEBI" id="CHEBI:65314"/>
        <dbReference type="ChEBI" id="CHEBI:65315"/>
        <dbReference type="EC" id="5.4.99.12"/>
    </reaction>
</comment>
<feature type="binding site" evidence="4 6">
    <location>
        <position position="108"/>
    </location>
    <ligand>
        <name>substrate</name>
    </ligand>
</feature>
<comment type="caution">
    <text evidence="9">The sequence shown here is derived from an EMBL/GenBank/DDBJ whole genome shotgun (WGS) entry which is preliminary data.</text>
</comment>